<comment type="caution">
    <text evidence="1">The sequence shown here is derived from an EMBL/GenBank/DDBJ whole genome shotgun (WGS) entry which is preliminary data.</text>
</comment>
<gene>
    <name evidence="1" type="ORF">GCM10009533_64360</name>
</gene>
<evidence type="ECO:0000313" key="1">
    <source>
        <dbReference type="EMBL" id="GAA0557975.1"/>
    </source>
</evidence>
<dbReference type="RefSeq" id="WP_009949922.1">
    <property type="nucleotide sequence ID" value="NZ_BAAAGS010000076.1"/>
</dbReference>
<keyword evidence="2" id="KW-1185">Reference proteome</keyword>
<organism evidence="1 2">
    <name type="scientific">Saccharopolyspora erythraea</name>
    <name type="common">Streptomyces erythraeus</name>
    <dbReference type="NCBI Taxonomy" id="1836"/>
    <lineage>
        <taxon>Bacteria</taxon>
        <taxon>Bacillati</taxon>
        <taxon>Actinomycetota</taxon>
        <taxon>Actinomycetes</taxon>
        <taxon>Pseudonocardiales</taxon>
        <taxon>Pseudonocardiaceae</taxon>
        <taxon>Saccharopolyspora</taxon>
    </lineage>
</organism>
<accession>A0ABP3P770</accession>
<evidence type="ECO:0000313" key="2">
    <source>
        <dbReference type="Proteomes" id="UP001500729"/>
    </source>
</evidence>
<sequence>MIAPLRIRIGRNHARKVVTAPIDERAIQVHGGPYLLVTAARTTTGPITHRRAQDN</sequence>
<dbReference type="Proteomes" id="UP001500729">
    <property type="component" value="Unassembled WGS sequence"/>
</dbReference>
<name>A0ABP3P770_SACER</name>
<reference evidence="2" key="1">
    <citation type="journal article" date="2019" name="Int. J. Syst. Evol. Microbiol.">
        <title>The Global Catalogue of Microorganisms (GCM) 10K type strain sequencing project: providing services to taxonomists for standard genome sequencing and annotation.</title>
        <authorList>
            <consortium name="The Broad Institute Genomics Platform"/>
            <consortium name="The Broad Institute Genome Sequencing Center for Infectious Disease"/>
            <person name="Wu L."/>
            <person name="Ma J."/>
        </authorList>
    </citation>
    <scope>NUCLEOTIDE SEQUENCE [LARGE SCALE GENOMIC DNA]</scope>
    <source>
        <strain evidence="2">JCM 10303</strain>
    </source>
</reference>
<protein>
    <submittedName>
        <fullName evidence="1">Uncharacterized protein</fullName>
    </submittedName>
</protein>
<proteinExistence type="predicted"/>
<dbReference type="EMBL" id="BAAAGS010000076">
    <property type="protein sequence ID" value="GAA0557975.1"/>
    <property type="molecule type" value="Genomic_DNA"/>
</dbReference>